<dbReference type="InterPro" id="IPR007742">
    <property type="entry name" value="NosD_dom"/>
</dbReference>
<dbReference type="InterPro" id="IPR006626">
    <property type="entry name" value="PbH1"/>
</dbReference>
<dbReference type="SUPFAM" id="SSF51126">
    <property type="entry name" value="Pectin lyase-like"/>
    <property type="match status" value="2"/>
</dbReference>
<accession>X0U0H7</accession>
<dbReference type="SMART" id="SM00710">
    <property type="entry name" value="PbH1"/>
    <property type="match status" value="6"/>
</dbReference>
<dbReference type="InterPro" id="IPR012334">
    <property type="entry name" value="Pectin_lyas_fold"/>
</dbReference>
<evidence type="ECO:0000313" key="2">
    <source>
        <dbReference type="EMBL" id="GAF81935.1"/>
    </source>
</evidence>
<dbReference type="Pfam" id="PF05048">
    <property type="entry name" value="NosD"/>
    <property type="match status" value="1"/>
</dbReference>
<dbReference type="InterPro" id="IPR011050">
    <property type="entry name" value="Pectin_lyase_fold/virulence"/>
</dbReference>
<proteinExistence type="predicted"/>
<evidence type="ECO:0000259" key="1">
    <source>
        <dbReference type="Pfam" id="PF05048"/>
    </source>
</evidence>
<organism evidence="2">
    <name type="scientific">marine sediment metagenome</name>
    <dbReference type="NCBI Taxonomy" id="412755"/>
    <lineage>
        <taxon>unclassified sequences</taxon>
        <taxon>metagenomes</taxon>
        <taxon>ecological metagenomes</taxon>
    </lineage>
</organism>
<dbReference type="EMBL" id="BARS01004678">
    <property type="protein sequence ID" value="GAF81935.1"/>
    <property type="molecule type" value="Genomic_DNA"/>
</dbReference>
<feature type="domain" description="Periplasmic copper-binding protein NosD beta helix" evidence="1">
    <location>
        <begin position="91"/>
        <end position="250"/>
    </location>
</feature>
<comment type="caution">
    <text evidence="2">The sequence shown here is derived from an EMBL/GenBank/DDBJ whole genome shotgun (WGS) entry which is preliminary data.</text>
</comment>
<dbReference type="AlphaFoldDB" id="X0U0H7"/>
<feature type="non-terminal residue" evidence="2">
    <location>
        <position position="1"/>
    </location>
</feature>
<sequence length="446" mass="48066">FNRVEDVLIRDVGIINAYAKGVSFQSAKRVHVEDCYFNNGDDNHLFFFNTGGGSNYDPEDVWVERCYFGSIITADRSEPAVGFTVDRGYFNKNTITDGVLDIGQGTNQKITNNVIVGADCTIYGESVTDLLIQGNTISDTDADGYGISLKPVDANAGGSILIKDNPLIKGGKIGIFFEWVNNAAYKYEDVLIEGNVIRDCGEEGIYIAKMDSQFTIKGNHFVSNSQDADDTSSHIRSDWNGTARYMIIEGNRFEDSGATRCKRGLLLDGAAGGGLITGNRFTGQRDVGIIGTHMSLFTIRNNPGHTAPGDVITISLVCDHASITEQGTPDDTGYMDFAETIPAGSIIKSVKLDFTEAFDSGETSTLTLMVGPQADLDAYNLTVDPGEDIHNTTTDAFWGESDCQVHIQTAAAAPRVTFTEDDDITDTISGTSAAGAVTITITYMKA</sequence>
<dbReference type="Gene3D" id="2.160.20.10">
    <property type="entry name" value="Single-stranded right-handed beta-helix, Pectin lyase-like"/>
    <property type="match status" value="2"/>
</dbReference>
<protein>
    <recommendedName>
        <fullName evidence="1">Periplasmic copper-binding protein NosD beta helix domain-containing protein</fullName>
    </recommendedName>
</protein>
<name>X0U0H7_9ZZZZ</name>
<gene>
    <name evidence="2" type="ORF">S01H1_09155</name>
</gene>
<reference evidence="2" key="1">
    <citation type="journal article" date="2014" name="Front. Microbiol.">
        <title>High frequency of phylogenetically diverse reductive dehalogenase-homologous genes in deep subseafloor sedimentary metagenomes.</title>
        <authorList>
            <person name="Kawai M."/>
            <person name="Futagami T."/>
            <person name="Toyoda A."/>
            <person name="Takaki Y."/>
            <person name="Nishi S."/>
            <person name="Hori S."/>
            <person name="Arai W."/>
            <person name="Tsubouchi T."/>
            <person name="Morono Y."/>
            <person name="Uchiyama I."/>
            <person name="Ito T."/>
            <person name="Fujiyama A."/>
            <person name="Inagaki F."/>
            <person name="Takami H."/>
        </authorList>
    </citation>
    <scope>NUCLEOTIDE SEQUENCE</scope>
    <source>
        <strain evidence="2">Expedition CK06-06</strain>
    </source>
</reference>